<feature type="chain" id="PRO_5046320062" description="Lipoprotein" evidence="1">
    <location>
        <begin position="22"/>
        <end position="223"/>
    </location>
</feature>
<organism evidence="2 3">
    <name type="scientific">Massilia haematophila</name>
    <dbReference type="NCBI Taxonomy" id="457923"/>
    <lineage>
        <taxon>Bacteria</taxon>
        <taxon>Pseudomonadati</taxon>
        <taxon>Pseudomonadota</taxon>
        <taxon>Betaproteobacteria</taxon>
        <taxon>Burkholderiales</taxon>
        <taxon>Oxalobacteraceae</taxon>
        <taxon>Telluria group</taxon>
        <taxon>Massilia</taxon>
    </lineage>
</organism>
<reference evidence="3" key="1">
    <citation type="journal article" date="2019" name="Int. J. Syst. Evol. Microbiol.">
        <title>The Global Catalogue of Microorganisms (GCM) 10K type strain sequencing project: providing services to taxonomists for standard genome sequencing and annotation.</title>
        <authorList>
            <consortium name="The Broad Institute Genomics Platform"/>
            <consortium name="The Broad Institute Genome Sequencing Center for Infectious Disease"/>
            <person name="Wu L."/>
            <person name="Ma J."/>
        </authorList>
    </citation>
    <scope>NUCLEOTIDE SEQUENCE [LARGE SCALE GENOMIC DNA]</scope>
    <source>
        <strain evidence="3">CCM 7480</strain>
    </source>
</reference>
<dbReference type="Proteomes" id="UP001595665">
    <property type="component" value="Unassembled WGS sequence"/>
</dbReference>
<proteinExistence type="predicted"/>
<accession>A0ABV7PGK6</accession>
<gene>
    <name evidence="2" type="ORF">ACFOPH_08580</name>
</gene>
<evidence type="ECO:0008006" key="4">
    <source>
        <dbReference type="Google" id="ProtNLM"/>
    </source>
</evidence>
<comment type="caution">
    <text evidence="2">The sequence shown here is derived from an EMBL/GenBank/DDBJ whole genome shotgun (WGS) entry which is preliminary data.</text>
</comment>
<evidence type="ECO:0000313" key="3">
    <source>
        <dbReference type="Proteomes" id="UP001595665"/>
    </source>
</evidence>
<feature type="signal peptide" evidence="1">
    <location>
        <begin position="1"/>
        <end position="21"/>
    </location>
</feature>
<evidence type="ECO:0000256" key="1">
    <source>
        <dbReference type="SAM" id="SignalP"/>
    </source>
</evidence>
<keyword evidence="1" id="KW-0732">Signal</keyword>
<dbReference type="PROSITE" id="PS51257">
    <property type="entry name" value="PROKAR_LIPOPROTEIN"/>
    <property type="match status" value="1"/>
</dbReference>
<name>A0ABV7PGK6_9BURK</name>
<dbReference type="EMBL" id="JBHRVV010000001">
    <property type="protein sequence ID" value="MFC3458300.1"/>
    <property type="molecule type" value="Genomic_DNA"/>
</dbReference>
<protein>
    <recommendedName>
        <fullName evidence="4">Lipoprotein</fullName>
    </recommendedName>
</protein>
<keyword evidence="3" id="KW-1185">Reference proteome</keyword>
<sequence>MKTSVILCALLLAACSSKPLAPSWQADAKDAIDAYTDDYLRGHGAAAEADFARARRETASTGRADLVAQVELVRCAARAASLEFDDCPGFAALAPDATAQQRAYAAYLAGRWEGLDAALLPEQHRPVVAQGRLPAAADPLAQLVAAGALLKAGRITPSDIETATETASGQGWRRPLLTWLGVSLERARAAGDTAAVERIERRIALASGTSTPTTGASANGAVR</sequence>
<evidence type="ECO:0000313" key="2">
    <source>
        <dbReference type="EMBL" id="MFC3458300.1"/>
    </source>
</evidence>
<dbReference type="RefSeq" id="WP_379734770.1">
    <property type="nucleotide sequence ID" value="NZ_JBHRVV010000001.1"/>
</dbReference>